<dbReference type="Proteomes" id="UP000235746">
    <property type="component" value="Unassembled WGS sequence"/>
</dbReference>
<gene>
    <name evidence="2" type="ORF">BCT74_19110</name>
</gene>
<name>A0A2N7IID2_9VIBR</name>
<keyword evidence="1" id="KW-1133">Transmembrane helix</keyword>
<accession>A0A2N7IID2</accession>
<feature type="transmembrane region" description="Helical" evidence="1">
    <location>
        <begin position="5"/>
        <end position="25"/>
    </location>
</feature>
<proteinExistence type="predicted"/>
<evidence type="ECO:0000313" key="3">
    <source>
        <dbReference type="Proteomes" id="UP000235746"/>
    </source>
</evidence>
<evidence type="ECO:0000256" key="1">
    <source>
        <dbReference type="SAM" id="Phobius"/>
    </source>
</evidence>
<comment type="caution">
    <text evidence="2">The sequence shown here is derived from an EMBL/GenBank/DDBJ whole genome shotgun (WGS) entry which is preliminary data.</text>
</comment>
<reference evidence="3" key="1">
    <citation type="submission" date="2016-07" db="EMBL/GenBank/DDBJ databases">
        <title>Nontailed viruses are major unrecognized killers of bacteria in the ocean.</title>
        <authorList>
            <person name="Kauffman K."/>
            <person name="Hussain F."/>
            <person name="Yang J."/>
            <person name="Arevalo P."/>
            <person name="Brown J."/>
            <person name="Cutler M."/>
            <person name="Kelly L."/>
            <person name="Polz M.F."/>
        </authorList>
    </citation>
    <scope>NUCLEOTIDE SEQUENCE [LARGE SCALE GENOMIC DNA]</scope>
    <source>
        <strain evidence="3">10N.261.51.B8</strain>
    </source>
</reference>
<feature type="transmembrane region" description="Helical" evidence="1">
    <location>
        <begin position="31"/>
        <end position="48"/>
    </location>
</feature>
<dbReference type="AlphaFoldDB" id="A0A2N7IID2"/>
<keyword evidence="1" id="KW-0472">Membrane</keyword>
<organism evidence="2 3">
    <name type="scientific">Vibrio lentus</name>
    <dbReference type="NCBI Taxonomy" id="136468"/>
    <lineage>
        <taxon>Bacteria</taxon>
        <taxon>Pseudomonadati</taxon>
        <taxon>Pseudomonadota</taxon>
        <taxon>Gammaproteobacteria</taxon>
        <taxon>Vibrionales</taxon>
        <taxon>Vibrionaceae</taxon>
        <taxon>Vibrio</taxon>
    </lineage>
</organism>
<sequence length="146" mass="16988">MDVWFLVTAISFVVCLVATLVSLVINVRLKVTLYWSGLAFLSVTLFFAQEYTIRHLLSDRLVEESFVISSNEEVNKLSLLRALKNKQYVDINRTKPTVKNKVRIAARDGEVELILAKDSVHEDIYWVYYPKYRFSRINDIGKIRLD</sequence>
<dbReference type="EMBL" id="MCYL01000011">
    <property type="protein sequence ID" value="PML57375.1"/>
    <property type="molecule type" value="Genomic_DNA"/>
</dbReference>
<protein>
    <submittedName>
        <fullName evidence="2">Uncharacterized protein</fullName>
    </submittedName>
</protein>
<keyword evidence="1" id="KW-0812">Transmembrane</keyword>
<evidence type="ECO:0000313" key="2">
    <source>
        <dbReference type="EMBL" id="PML57375.1"/>
    </source>
</evidence>